<dbReference type="RefSeq" id="WP_306767618.1">
    <property type="nucleotide sequence ID" value="NZ_PITP01000261.1"/>
</dbReference>
<proteinExistence type="inferred from homology"/>
<dbReference type="AlphaFoldDB" id="A0AAP8HUJ8"/>
<organism evidence="4 5">
    <name type="scientific">Escherichia coli</name>
    <dbReference type="NCBI Taxonomy" id="562"/>
    <lineage>
        <taxon>Bacteria</taxon>
        <taxon>Pseudomonadati</taxon>
        <taxon>Pseudomonadota</taxon>
        <taxon>Gammaproteobacteria</taxon>
        <taxon>Enterobacterales</taxon>
        <taxon>Enterobacteriaceae</taxon>
        <taxon>Escherichia</taxon>
    </lineage>
</organism>
<evidence type="ECO:0000313" key="4">
    <source>
        <dbReference type="EMBL" id="PKD79148.1"/>
    </source>
</evidence>
<reference evidence="4 5" key="1">
    <citation type="submission" date="2017-12" db="EMBL/GenBank/DDBJ databases">
        <title>Rapid rising of carbapenem-resistant Enterobacteriaceae(CRE) and emergence of colistin resistance genemcr-1 in CRE in the hospital of Henan, China.</title>
        <authorList>
            <person name="Sun Q."/>
            <person name="Zhang R."/>
            <person name="Li Y."/>
            <person name="Shen Y."/>
            <person name="Zhang Y."/>
            <person name="Yang J."/>
            <person name="Shu L."/>
            <person name="Zhou H."/>
            <person name="Wang Y."/>
            <person name="Wang B."/>
            <person name="Shen Z."/>
        </authorList>
    </citation>
    <scope>NUCLEOTIDE SEQUENCE [LARGE SCALE GENOMIC DNA]</scope>
    <source>
        <strain evidence="4 5">3512</strain>
    </source>
</reference>
<sequence length="113" mass="13081">MYQRERLFSRLGHFAYQSFVEATKLCRTFRHEYVELEHWLKVLVDKERGDLPLILAHYAINSQRISDALDRILHTLPNRTNAVVDLSTQLETVVERGLLMSQLAETPSGGVRT</sequence>
<dbReference type="EMBL" id="PITP01000261">
    <property type="protein sequence ID" value="PKD79148.1"/>
    <property type="molecule type" value="Genomic_DNA"/>
</dbReference>
<comment type="similarity">
    <text evidence="1">Belongs to the ClpA/ClpB family.</text>
</comment>
<dbReference type="SUPFAM" id="SSF81923">
    <property type="entry name" value="Double Clp-N motif"/>
    <property type="match status" value="1"/>
</dbReference>
<dbReference type="PROSITE" id="PS51903">
    <property type="entry name" value="CLP_R"/>
    <property type="match status" value="1"/>
</dbReference>
<evidence type="ECO:0000256" key="1">
    <source>
        <dbReference type="ARBA" id="ARBA00008675"/>
    </source>
</evidence>
<dbReference type="InterPro" id="IPR036628">
    <property type="entry name" value="Clp_N_dom_sf"/>
</dbReference>
<protein>
    <submittedName>
        <fullName evidence="4">Type VI secretion system ATPase TssH</fullName>
    </submittedName>
</protein>
<feature type="non-terminal residue" evidence="4">
    <location>
        <position position="113"/>
    </location>
</feature>
<gene>
    <name evidence="4" type="ORF">CWS33_28355</name>
</gene>
<dbReference type="Pfam" id="PF02861">
    <property type="entry name" value="Clp_N"/>
    <property type="match status" value="1"/>
</dbReference>
<keyword evidence="2" id="KW-0677">Repeat</keyword>
<name>A0AAP8HUJ8_ECOLX</name>
<dbReference type="Proteomes" id="UP000233549">
    <property type="component" value="Unassembled WGS sequence"/>
</dbReference>
<feature type="domain" description="Clp R" evidence="3">
    <location>
        <begin position="8"/>
        <end position="113"/>
    </location>
</feature>
<evidence type="ECO:0000259" key="3">
    <source>
        <dbReference type="PROSITE" id="PS51903"/>
    </source>
</evidence>
<comment type="caution">
    <text evidence="4">The sequence shown here is derived from an EMBL/GenBank/DDBJ whole genome shotgun (WGS) entry which is preliminary data.</text>
</comment>
<accession>A0AAP8HUJ8</accession>
<evidence type="ECO:0000313" key="5">
    <source>
        <dbReference type="Proteomes" id="UP000233549"/>
    </source>
</evidence>
<dbReference type="InterPro" id="IPR004176">
    <property type="entry name" value="Clp_R_N"/>
</dbReference>
<dbReference type="Gene3D" id="1.10.1780.10">
    <property type="entry name" value="Clp, N-terminal domain"/>
    <property type="match status" value="1"/>
</dbReference>
<evidence type="ECO:0000256" key="2">
    <source>
        <dbReference type="PROSITE-ProRule" id="PRU01251"/>
    </source>
</evidence>